<evidence type="ECO:0000256" key="1">
    <source>
        <dbReference type="SAM" id="MobiDB-lite"/>
    </source>
</evidence>
<reference evidence="2 3" key="1">
    <citation type="submission" date="2018-10" db="EMBL/GenBank/DDBJ databases">
        <title>A high-quality apple genome assembly.</title>
        <authorList>
            <person name="Hu J."/>
        </authorList>
    </citation>
    <scope>NUCLEOTIDE SEQUENCE [LARGE SCALE GENOMIC DNA]</scope>
    <source>
        <strain evidence="3">cv. HFTH1</strain>
        <tissue evidence="2">Young leaf</tissue>
    </source>
</reference>
<proteinExistence type="predicted"/>
<accession>A0A498I5Y6</accession>
<evidence type="ECO:0000313" key="3">
    <source>
        <dbReference type="Proteomes" id="UP000290289"/>
    </source>
</evidence>
<keyword evidence="3" id="KW-1185">Reference proteome</keyword>
<dbReference type="Proteomes" id="UP000290289">
    <property type="component" value="Chromosome 14"/>
</dbReference>
<dbReference type="EMBL" id="RDQH01000340">
    <property type="protein sequence ID" value="RXH77357.1"/>
    <property type="molecule type" value="Genomic_DNA"/>
</dbReference>
<sequence length="60" mass="6710">MISSGRREGESRRWMVHVPGFSRSKVRCRRGEQSRRRSAVVVVRAQTHDDGDVGGGQGDD</sequence>
<protein>
    <submittedName>
        <fullName evidence="2">Uncharacterized protein</fullName>
    </submittedName>
</protein>
<dbReference type="AlphaFoldDB" id="A0A498I5Y6"/>
<comment type="caution">
    <text evidence="2">The sequence shown here is derived from an EMBL/GenBank/DDBJ whole genome shotgun (WGS) entry which is preliminary data.</text>
</comment>
<gene>
    <name evidence="2" type="ORF">DVH24_023631</name>
</gene>
<organism evidence="2 3">
    <name type="scientific">Malus domestica</name>
    <name type="common">Apple</name>
    <name type="synonym">Pyrus malus</name>
    <dbReference type="NCBI Taxonomy" id="3750"/>
    <lineage>
        <taxon>Eukaryota</taxon>
        <taxon>Viridiplantae</taxon>
        <taxon>Streptophyta</taxon>
        <taxon>Embryophyta</taxon>
        <taxon>Tracheophyta</taxon>
        <taxon>Spermatophyta</taxon>
        <taxon>Magnoliopsida</taxon>
        <taxon>eudicotyledons</taxon>
        <taxon>Gunneridae</taxon>
        <taxon>Pentapetalae</taxon>
        <taxon>rosids</taxon>
        <taxon>fabids</taxon>
        <taxon>Rosales</taxon>
        <taxon>Rosaceae</taxon>
        <taxon>Amygdaloideae</taxon>
        <taxon>Maleae</taxon>
        <taxon>Malus</taxon>
    </lineage>
</organism>
<feature type="region of interest" description="Disordered" evidence="1">
    <location>
        <begin position="27"/>
        <end position="60"/>
    </location>
</feature>
<evidence type="ECO:0000313" key="2">
    <source>
        <dbReference type="EMBL" id="RXH77357.1"/>
    </source>
</evidence>
<name>A0A498I5Y6_MALDO</name>